<keyword evidence="5 6" id="KW-0472">Membrane</keyword>
<keyword evidence="4 6" id="KW-1133">Transmembrane helix</keyword>
<reference evidence="7 8" key="1">
    <citation type="submission" date="2017-06" db="EMBL/GenBank/DDBJ databases">
        <title>Complete genome sequence of Nitrospirillum amazonense strain CBAmC, an endophytic nitrogen-fixing and plant growth-promoting bacterium, isolated from sugarcane.</title>
        <authorList>
            <person name="Schwab S."/>
            <person name="dos Santos Teixeira K.R."/>
            <person name="Simoes Araujo J.L."/>
            <person name="Soares Vidal M."/>
            <person name="Borges de Freitas H.R."/>
            <person name="Rivello Crivelaro A.L."/>
            <person name="Bueno de Camargo Nunes A."/>
            <person name="dos Santos C.M."/>
            <person name="Palmeira da Silva Rosa D."/>
            <person name="da Silva Padilha D."/>
            <person name="da Silva E."/>
            <person name="Araujo Terra L."/>
            <person name="Soares Mendes V."/>
            <person name="Farinelli L."/>
            <person name="Magalhaes Cruz L."/>
            <person name="Baldani J.I."/>
        </authorList>
    </citation>
    <scope>NUCLEOTIDE SEQUENCE [LARGE SCALE GENOMIC DNA]</scope>
    <source>
        <strain evidence="7 8">CBAmC</strain>
    </source>
</reference>
<dbReference type="AlphaFoldDB" id="A0A248K0B7"/>
<comment type="subcellular location">
    <subcellularLocation>
        <location evidence="1">Membrane</location>
        <topology evidence="1">Multi-pass membrane protein</topology>
    </subcellularLocation>
</comment>
<dbReference type="GO" id="GO:0016301">
    <property type="term" value="F:kinase activity"/>
    <property type="evidence" value="ECO:0007669"/>
    <property type="project" value="UniProtKB-KW"/>
</dbReference>
<keyword evidence="7" id="KW-0808">Transferase</keyword>
<feature type="transmembrane region" description="Helical" evidence="6">
    <location>
        <begin position="55"/>
        <end position="75"/>
    </location>
</feature>
<feature type="transmembrane region" description="Helical" evidence="6">
    <location>
        <begin position="111"/>
        <end position="130"/>
    </location>
</feature>
<protein>
    <submittedName>
        <fullName evidence="7">Sensor histidine kinase</fullName>
    </submittedName>
</protein>
<dbReference type="InterPro" id="IPR038330">
    <property type="entry name" value="TspO/MBR-related_sf"/>
</dbReference>
<dbReference type="FunFam" id="1.20.1260.100:FF:000001">
    <property type="entry name" value="translocator protein 2"/>
    <property type="match status" value="1"/>
</dbReference>
<evidence type="ECO:0000256" key="6">
    <source>
        <dbReference type="SAM" id="Phobius"/>
    </source>
</evidence>
<dbReference type="Gene3D" id="1.20.1260.100">
    <property type="entry name" value="TspO/MBR protein"/>
    <property type="match status" value="1"/>
</dbReference>
<feature type="transmembrane region" description="Helical" evidence="6">
    <location>
        <begin position="137"/>
        <end position="160"/>
    </location>
</feature>
<organism evidence="7 8">
    <name type="scientific">Nitrospirillum viridazoti CBAmc</name>
    <dbReference type="NCBI Taxonomy" id="1441467"/>
    <lineage>
        <taxon>Bacteria</taxon>
        <taxon>Pseudomonadati</taxon>
        <taxon>Pseudomonadota</taxon>
        <taxon>Alphaproteobacteria</taxon>
        <taxon>Rhodospirillales</taxon>
        <taxon>Azospirillaceae</taxon>
        <taxon>Nitrospirillum</taxon>
        <taxon>Nitrospirillum viridazoti</taxon>
    </lineage>
</organism>
<dbReference type="Proteomes" id="UP000197153">
    <property type="component" value="Chromosome 3"/>
</dbReference>
<name>A0A248K0B7_9PROT</name>
<dbReference type="GO" id="GO:0016020">
    <property type="term" value="C:membrane"/>
    <property type="evidence" value="ECO:0007669"/>
    <property type="project" value="UniProtKB-SubCell"/>
</dbReference>
<evidence type="ECO:0000256" key="4">
    <source>
        <dbReference type="ARBA" id="ARBA00022989"/>
    </source>
</evidence>
<evidence type="ECO:0000256" key="1">
    <source>
        <dbReference type="ARBA" id="ARBA00004141"/>
    </source>
</evidence>
<keyword evidence="8" id="KW-1185">Reference proteome</keyword>
<evidence type="ECO:0000313" key="7">
    <source>
        <dbReference type="EMBL" id="ASG24206.1"/>
    </source>
</evidence>
<dbReference type="KEGG" id="nao:Y958_25165"/>
<dbReference type="PIRSF" id="PIRSF005859">
    <property type="entry name" value="PBR"/>
    <property type="match status" value="1"/>
</dbReference>
<gene>
    <name evidence="7" type="ORF">Y958_25165</name>
</gene>
<dbReference type="EMBL" id="CP022112">
    <property type="protein sequence ID" value="ASG24206.1"/>
    <property type="molecule type" value="Genomic_DNA"/>
</dbReference>
<dbReference type="CDD" id="cd15904">
    <property type="entry name" value="TSPO_MBR"/>
    <property type="match status" value="1"/>
</dbReference>
<dbReference type="InterPro" id="IPR004307">
    <property type="entry name" value="TspO_MBR"/>
</dbReference>
<keyword evidence="7" id="KW-0418">Kinase</keyword>
<feature type="transmembrane region" description="Helical" evidence="6">
    <location>
        <begin position="18"/>
        <end position="43"/>
    </location>
</feature>
<evidence type="ECO:0000256" key="3">
    <source>
        <dbReference type="ARBA" id="ARBA00022692"/>
    </source>
</evidence>
<keyword evidence="3 6" id="KW-0812">Transmembrane</keyword>
<dbReference type="Pfam" id="PF03073">
    <property type="entry name" value="TspO_MBR"/>
    <property type="match status" value="1"/>
</dbReference>
<dbReference type="PANTHER" id="PTHR10057">
    <property type="entry name" value="PERIPHERAL-TYPE BENZODIAZEPINE RECEPTOR"/>
    <property type="match status" value="1"/>
</dbReference>
<evidence type="ECO:0000313" key="8">
    <source>
        <dbReference type="Proteomes" id="UP000197153"/>
    </source>
</evidence>
<evidence type="ECO:0000256" key="2">
    <source>
        <dbReference type="ARBA" id="ARBA00007524"/>
    </source>
</evidence>
<dbReference type="PANTHER" id="PTHR10057:SF0">
    <property type="entry name" value="TRANSLOCATOR PROTEIN"/>
    <property type="match status" value="1"/>
</dbReference>
<accession>A0A248K0B7</accession>
<sequence>MTPHEDEPPAPSSVSRALILFVVLVLGIGLAIGYLTVPGLWYLRLAKPGFTPPNWVFAPAWTILYVLVAIGGWLVWRRDRDSRPMRLWWIQMLLNFCWSPIFFAAHLTGLALAVILLLLITILAFIATAWRNDRIAALLFLPYAAWVAFASALNAGIYLLN</sequence>
<feature type="transmembrane region" description="Helical" evidence="6">
    <location>
        <begin position="87"/>
        <end position="105"/>
    </location>
</feature>
<evidence type="ECO:0000256" key="5">
    <source>
        <dbReference type="ARBA" id="ARBA00023136"/>
    </source>
</evidence>
<dbReference type="RefSeq" id="WP_088874648.1">
    <property type="nucleotide sequence ID" value="NZ_CP022112.1"/>
</dbReference>
<proteinExistence type="inferred from homology"/>
<dbReference type="GO" id="GO:0033013">
    <property type="term" value="P:tetrapyrrole metabolic process"/>
    <property type="evidence" value="ECO:0007669"/>
    <property type="project" value="UniProtKB-ARBA"/>
</dbReference>
<comment type="similarity">
    <text evidence="2">Belongs to the TspO/BZRP family.</text>
</comment>